<proteinExistence type="predicted"/>
<feature type="region of interest" description="Disordered" evidence="3">
    <location>
        <begin position="679"/>
        <end position="724"/>
    </location>
</feature>
<dbReference type="PROSITE" id="PS50082">
    <property type="entry name" value="WD_REPEATS_2"/>
    <property type="match status" value="1"/>
</dbReference>
<organism evidence="4 5">
    <name type="scientific">Chionoecetes opilio</name>
    <name type="common">Atlantic snow crab</name>
    <name type="synonym">Cancer opilio</name>
    <dbReference type="NCBI Taxonomy" id="41210"/>
    <lineage>
        <taxon>Eukaryota</taxon>
        <taxon>Metazoa</taxon>
        <taxon>Ecdysozoa</taxon>
        <taxon>Arthropoda</taxon>
        <taxon>Crustacea</taxon>
        <taxon>Multicrustacea</taxon>
        <taxon>Malacostraca</taxon>
        <taxon>Eumalacostraca</taxon>
        <taxon>Eucarida</taxon>
        <taxon>Decapoda</taxon>
        <taxon>Pleocyemata</taxon>
        <taxon>Brachyura</taxon>
        <taxon>Eubrachyura</taxon>
        <taxon>Majoidea</taxon>
        <taxon>Majidae</taxon>
        <taxon>Chionoecetes</taxon>
    </lineage>
</organism>
<dbReference type="InterPro" id="IPR015943">
    <property type="entry name" value="WD40/YVTN_repeat-like_dom_sf"/>
</dbReference>
<dbReference type="EMBL" id="JACEEZ010024248">
    <property type="protein sequence ID" value="KAG0710375.1"/>
    <property type="molecule type" value="Genomic_DNA"/>
</dbReference>
<sequence>MTGPAPRIHLSRASTSVSNDQNIRDGESFTEEGLWASLSPDHLLALRNHFLQAEVWLAGGSEDPAHNHLLTRQQFIDVVTSLLGNGQFEGVCGTIFDNVVAAYSSSPASLASSGMSSHTHISSSSSSNLSTSSSSGSTGVRAGAPGLSWGGLVSYLAAGVGGRTRDIAPSPPFQPLPRYRLLLHNKREGVAGTLVCGRRRLLLVGSRGSLTKLLPSRWRQQQHARLLLDADPDEEQHRSQVSHKVSLGTWVVGVALLEDNMAVVAASSSTLHLVDTSAAPQELLRITNLPALPSCVAAGCTEDGRWVVVGDDRGAVHLVRFPHAATGLLTRPRSEGLTALTWQDVCSHTQVMNGRTVEVCGQVRVVSAAGVHKSSVRGVDYNPVTATLMSCSGDPRASLVLWGPDHATKTYTFSMPRGVRVFAVQWTLHILVTGSSDGRLRVWNPYVPEAALAVLPPSPAPPAAILICPLRRVIITCDADAIVRVYGVEGGRCVQTVMLSFPGGPGGLALRPLTLLSSGELLVACRDYVATLAPSPPGHSLPPEGSHRSHQPAGDAPGFGDFEESDREESDVADVDKNGDLLKNSSIMSSDERRERERMRGLIRQGAAFCCLQLQAVTPPALPPDLPLPPRLASLGLTPDDPAALMAHLPPSTIASGLPAGSASAAILGSSASRIATLRPASSRPASAVRRNSVASSPGKAWQDSAPKAGRAIGRHLSPGWRPH</sequence>
<accession>A0A8J4XWK9</accession>
<feature type="repeat" description="WD" evidence="2">
    <location>
        <begin position="431"/>
        <end position="444"/>
    </location>
</feature>
<dbReference type="PANTHER" id="PTHR44324">
    <property type="entry name" value="WD40 REPEAT DOMAIN 95"/>
    <property type="match status" value="1"/>
</dbReference>
<feature type="compositionally biased region" description="Polar residues" evidence="3">
    <location>
        <begin position="12"/>
        <end position="21"/>
    </location>
</feature>
<evidence type="ECO:0000256" key="3">
    <source>
        <dbReference type="SAM" id="MobiDB-lite"/>
    </source>
</evidence>
<name>A0A8J4XWK9_CHIOP</name>
<feature type="compositionally biased region" description="Acidic residues" evidence="3">
    <location>
        <begin position="561"/>
        <end position="573"/>
    </location>
</feature>
<dbReference type="AlphaFoldDB" id="A0A8J4XWK9"/>
<evidence type="ECO:0000313" key="4">
    <source>
        <dbReference type="EMBL" id="KAG0710375.1"/>
    </source>
</evidence>
<keyword evidence="1" id="KW-0677">Repeat</keyword>
<dbReference type="InterPro" id="IPR001680">
    <property type="entry name" value="WD40_rpt"/>
</dbReference>
<dbReference type="PANTHER" id="PTHR44324:SF3">
    <property type="entry name" value="WD REPEAT-CONTAINING PROTEIN 49-LIKE"/>
    <property type="match status" value="1"/>
</dbReference>
<protein>
    <submittedName>
        <fullName evidence="4">WD repeat-containing protein on Y chromosome</fullName>
    </submittedName>
</protein>
<feature type="region of interest" description="Disordered" evidence="3">
    <location>
        <begin position="114"/>
        <end position="137"/>
    </location>
</feature>
<comment type="caution">
    <text evidence="4">The sequence shown here is derived from an EMBL/GenBank/DDBJ whole genome shotgun (WGS) entry which is preliminary data.</text>
</comment>
<keyword evidence="5" id="KW-1185">Reference proteome</keyword>
<evidence type="ECO:0000313" key="5">
    <source>
        <dbReference type="Proteomes" id="UP000770661"/>
    </source>
</evidence>
<dbReference type="OrthoDB" id="5980302at2759"/>
<dbReference type="SUPFAM" id="SSF50978">
    <property type="entry name" value="WD40 repeat-like"/>
    <property type="match status" value="1"/>
</dbReference>
<evidence type="ECO:0000256" key="2">
    <source>
        <dbReference type="PROSITE-ProRule" id="PRU00221"/>
    </source>
</evidence>
<feature type="compositionally biased region" description="Low complexity" evidence="3">
    <location>
        <begin position="679"/>
        <end position="698"/>
    </location>
</feature>
<dbReference type="Gene3D" id="2.130.10.10">
    <property type="entry name" value="YVTN repeat-like/Quinoprotein amine dehydrogenase"/>
    <property type="match status" value="1"/>
</dbReference>
<dbReference type="InterPro" id="IPR051242">
    <property type="entry name" value="WD-EF-hand_domain"/>
</dbReference>
<keyword evidence="2" id="KW-0853">WD repeat</keyword>
<evidence type="ECO:0000256" key="1">
    <source>
        <dbReference type="ARBA" id="ARBA00022737"/>
    </source>
</evidence>
<gene>
    <name evidence="4" type="primary">WDY</name>
    <name evidence="4" type="ORF">GWK47_022946</name>
</gene>
<feature type="region of interest" description="Disordered" evidence="3">
    <location>
        <begin position="535"/>
        <end position="598"/>
    </location>
</feature>
<reference evidence="4" key="1">
    <citation type="submission" date="2020-07" db="EMBL/GenBank/DDBJ databases">
        <title>The High-quality genome of the commercially important snow crab, Chionoecetes opilio.</title>
        <authorList>
            <person name="Jeong J.-H."/>
            <person name="Ryu S."/>
        </authorList>
    </citation>
    <scope>NUCLEOTIDE SEQUENCE</scope>
    <source>
        <strain evidence="4">MADBK_172401_WGS</strain>
        <tissue evidence="4">Digestive gland</tissue>
    </source>
</reference>
<feature type="region of interest" description="Disordered" evidence="3">
    <location>
        <begin position="1"/>
        <end position="23"/>
    </location>
</feature>
<dbReference type="Proteomes" id="UP000770661">
    <property type="component" value="Unassembled WGS sequence"/>
</dbReference>
<dbReference type="InterPro" id="IPR036322">
    <property type="entry name" value="WD40_repeat_dom_sf"/>
</dbReference>
<dbReference type="SMART" id="SM00320">
    <property type="entry name" value="WD40"/>
    <property type="match status" value="4"/>
</dbReference>